<dbReference type="Pfam" id="PF01370">
    <property type="entry name" value="Epimerase"/>
    <property type="match status" value="1"/>
</dbReference>
<evidence type="ECO:0000259" key="3">
    <source>
        <dbReference type="Pfam" id="PF01370"/>
    </source>
</evidence>
<proteinExistence type="inferred from homology"/>
<protein>
    <recommendedName>
        <fullName evidence="3">NAD-dependent epimerase/dehydratase domain-containing protein</fullName>
    </recommendedName>
</protein>
<dbReference type="EMBL" id="HBIJ01008612">
    <property type="protein sequence ID" value="CAE0365339.1"/>
    <property type="molecule type" value="Transcribed_RNA"/>
</dbReference>
<name>A0A7S3NK11_9STRA</name>
<dbReference type="Gene3D" id="3.40.50.720">
    <property type="entry name" value="NAD(P)-binding Rossmann-like Domain"/>
    <property type="match status" value="1"/>
</dbReference>
<evidence type="ECO:0000313" key="4">
    <source>
        <dbReference type="EMBL" id="CAE0365339.1"/>
    </source>
</evidence>
<reference evidence="4" key="1">
    <citation type="submission" date="2021-01" db="EMBL/GenBank/DDBJ databases">
        <authorList>
            <person name="Corre E."/>
            <person name="Pelletier E."/>
            <person name="Niang G."/>
            <person name="Scheremetjew M."/>
            <person name="Finn R."/>
            <person name="Kale V."/>
            <person name="Holt S."/>
            <person name="Cochrane G."/>
            <person name="Meng A."/>
            <person name="Brown T."/>
            <person name="Cohen L."/>
        </authorList>
    </citation>
    <scope>NUCLEOTIDE SEQUENCE</scope>
    <source>
        <strain evidence="4">CCMP1510</strain>
    </source>
</reference>
<dbReference type="CDD" id="cd05227">
    <property type="entry name" value="AR_SDR_e"/>
    <property type="match status" value="1"/>
</dbReference>
<feature type="domain" description="NAD-dependent epimerase/dehydratase" evidence="3">
    <location>
        <begin position="4"/>
        <end position="255"/>
    </location>
</feature>
<dbReference type="PANTHER" id="PTHR10366:SF564">
    <property type="entry name" value="STEROL-4-ALPHA-CARBOXYLATE 3-DEHYDROGENASE, DECARBOXYLATING"/>
    <property type="match status" value="1"/>
</dbReference>
<comment type="similarity">
    <text evidence="2">Belongs to the NAD(P)-dependent epimerase/dehydratase family. Dihydroflavonol-4-reductase subfamily.</text>
</comment>
<sequence>MERVVVTGANGYIASMIIRDLLKDPTIQVRGTVRDPSNEKKTKFLKELDGASERLELVRLDLLKSSVDDYKKAVQDCIYVLHTASPFPLEAPKNEDDLIKPAVHGTRTVLEACNETPSVKRVVITSSCAAIAYGHKDGKDPKQKYNEDTWSEVENMGKEEAYSKSKTLAERAAWDFIKEKNPSFSLTTVNPAGVFGPSVSPNPGTTLEIIEKIMTRGFPMLPNLGIGIVDVRDVSQTHIKAMKSQSAAGKRIVNCAGEVSFHQIGSILAKEFGPMGYKPTTAQVPYALVWIGSWFNKQMAMFKSGWGKPFNVDGSNVTKILGIEYRDLNLAIIEAAHTLVDHGIIEKKPKYVPLSSSPSSAN</sequence>
<evidence type="ECO:0000256" key="2">
    <source>
        <dbReference type="ARBA" id="ARBA00023445"/>
    </source>
</evidence>
<dbReference type="SUPFAM" id="SSF51735">
    <property type="entry name" value="NAD(P)-binding Rossmann-fold domains"/>
    <property type="match status" value="1"/>
</dbReference>
<evidence type="ECO:0000256" key="1">
    <source>
        <dbReference type="ARBA" id="ARBA00023002"/>
    </source>
</evidence>
<dbReference type="InterPro" id="IPR001509">
    <property type="entry name" value="Epimerase_deHydtase"/>
</dbReference>
<organism evidence="4">
    <name type="scientific">Aureoumbra lagunensis</name>
    <dbReference type="NCBI Taxonomy" id="44058"/>
    <lineage>
        <taxon>Eukaryota</taxon>
        <taxon>Sar</taxon>
        <taxon>Stramenopiles</taxon>
        <taxon>Ochrophyta</taxon>
        <taxon>Pelagophyceae</taxon>
        <taxon>Pelagomonadales</taxon>
        <taxon>Aureoumbra</taxon>
    </lineage>
</organism>
<dbReference type="FunFam" id="3.40.50.720:FF:000336">
    <property type="entry name" value="Aldehyde reductase"/>
    <property type="match status" value="1"/>
</dbReference>
<keyword evidence="1" id="KW-0560">Oxidoreductase</keyword>
<accession>A0A7S3NK11</accession>
<dbReference type="PANTHER" id="PTHR10366">
    <property type="entry name" value="NAD DEPENDENT EPIMERASE/DEHYDRATASE"/>
    <property type="match status" value="1"/>
</dbReference>
<gene>
    <name evidence="4" type="ORF">ALAG00032_LOCUS6081</name>
</gene>
<dbReference type="InterPro" id="IPR050425">
    <property type="entry name" value="NAD(P)_dehydrat-like"/>
</dbReference>
<dbReference type="InterPro" id="IPR036291">
    <property type="entry name" value="NAD(P)-bd_dom_sf"/>
</dbReference>
<dbReference type="AlphaFoldDB" id="A0A7S3NK11"/>
<dbReference type="GO" id="GO:0016616">
    <property type="term" value="F:oxidoreductase activity, acting on the CH-OH group of donors, NAD or NADP as acceptor"/>
    <property type="evidence" value="ECO:0007669"/>
    <property type="project" value="TreeGrafter"/>
</dbReference>